<name>A0A3N0APU0_9ACTN</name>
<evidence type="ECO:0000256" key="2">
    <source>
        <dbReference type="ARBA" id="ARBA00022679"/>
    </source>
</evidence>
<gene>
    <name evidence="11" type="ORF">DMP10_09965</name>
</gene>
<dbReference type="GO" id="GO:0003964">
    <property type="term" value="F:RNA-directed DNA polymerase activity"/>
    <property type="evidence" value="ECO:0007669"/>
    <property type="project" value="UniProtKB-KW"/>
</dbReference>
<dbReference type="InterPro" id="IPR043502">
    <property type="entry name" value="DNA/RNA_pol_sf"/>
</dbReference>
<evidence type="ECO:0000256" key="9">
    <source>
        <dbReference type="ARBA" id="ARBA00048173"/>
    </source>
</evidence>
<dbReference type="PROSITE" id="PS50878">
    <property type="entry name" value="RT_POL"/>
    <property type="match status" value="1"/>
</dbReference>
<feature type="domain" description="Reverse transcriptase" evidence="10">
    <location>
        <begin position="1"/>
        <end position="236"/>
    </location>
</feature>
<reference evidence="11 12" key="1">
    <citation type="journal article" date="2019" name="Microbiol. Resour. Announc.">
        <title>Draft Genome Sequences of Type Strains of Gordonibacter faecihominis, Paraeggerthella hongkongensis, Parvibacter caecicola,Slackia equolifaciens, Slackia faecicanis, and Slackia isoflavoniconvertens.</title>
        <authorList>
            <person name="Danylec N."/>
            <person name="Stoll D.A."/>
            <person name="Dotsch A."/>
            <person name="Huch M."/>
        </authorList>
    </citation>
    <scope>NUCLEOTIDE SEQUENCE [LARGE SCALE GENOMIC DNA]</scope>
    <source>
        <strain evidence="11 12">DSM 18785</strain>
    </source>
</reference>
<keyword evidence="4" id="KW-0479">Metal-binding</keyword>
<dbReference type="InterPro" id="IPR051083">
    <property type="entry name" value="GrpII_Intron_Splice-Mob/Def"/>
</dbReference>
<dbReference type="InterPro" id="IPR000477">
    <property type="entry name" value="RT_dom"/>
</dbReference>
<keyword evidence="7" id="KW-0051">Antiviral defense</keyword>
<dbReference type="CDD" id="cd03487">
    <property type="entry name" value="RT_Bac_retron_II"/>
    <property type="match status" value="1"/>
</dbReference>
<evidence type="ECO:0000256" key="8">
    <source>
        <dbReference type="ARBA" id="ARBA00034120"/>
    </source>
</evidence>
<keyword evidence="12" id="KW-1185">Reference proteome</keyword>
<dbReference type="Proteomes" id="UP000278327">
    <property type="component" value="Unassembled WGS sequence"/>
</dbReference>
<evidence type="ECO:0000256" key="5">
    <source>
        <dbReference type="ARBA" id="ARBA00022842"/>
    </source>
</evidence>
<dbReference type="PRINTS" id="PR00866">
    <property type="entry name" value="RNADNAPOLMS"/>
</dbReference>
<proteinExistence type="inferred from homology"/>
<evidence type="ECO:0000256" key="1">
    <source>
        <dbReference type="ARBA" id="ARBA00012493"/>
    </source>
</evidence>
<keyword evidence="3" id="KW-0548">Nucleotidyltransferase</keyword>
<comment type="catalytic activity">
    <reaction evidence="9">
        <text>DNA(n) + a 2'-deoxyribonucleoside 5'-triphosphate = DNA(n+1) + diphosphate</text>
        <dbReference type="Rhea" id="RHEA:22508"/>
        <dbReference type="Rhea" id="RHEA-COMP:17339"/>
        <dbReference type="Rhea" id="RHEA-COMP:17340"/>
        <dbReference type="ChEBI" id="CHEBI:33019"/>
        <dbReference type="ChEBI" id="CHEBI:61560"/>
        <dbReference type="ChEBI" id="CHEBI:173112"/>
        <dbReference type="EC" id="2.7.7.49"/>
    </reaction>
</comment>
<dbReference type="GO" id="GO:0051607">
    <property type="term" value="P:defense response to virus"/>
    <property type="evidence" value="ECO:0007669"/>
    <property type="project" value="UniProtKB-KW"/>
</dbReference>
<evidence type="ECO:0000313" key="11">
    <source>
        <dbReference type="EMBL" id="RNL36871.1"/>
    </source>
</evidence>
<evidence type="ECO:0000256" key="6">
    <source>
        <dbReference type="ARBA" id="ARBA00022918"/>
    </source>
</evidence>
<dbReference type="AlphaFoldDB" id="A0A3N0APU0"/>
<keyword evidence="2" id="KW-0808">Transferase</keyword>
<comment type="caution">
    <text evidence="11">The sequence shown here is derived from an EMBL/GenBank/DDBJ whole genome shotgun (WGS) entry which is preliminary data.</text>
</comment>
<evidence type="ECO:0000313" key="12">
    <source>
        <dbReference type="Proteomes" id="UP000278327"/>
    </source>
</evidence>
<dbReference type="EC" id="2.7.7.49" evidence="1"/>
<dbReference type="NCBIfam" id="NF038233">
    <property type="entry name" value="retron_St85_RT"/>
    <property type="match status" value="1"/>
</dbReference>
<organism evidence="11 12">
    <name type="scientific">Adlercreutzia equolifaciens subsp. celatus DSM 18785</name>
    <dbReference type="NCBI Taxonomy" id="1121021"/>
    <lineage>
        <taxon>Bacteria</taxon>
        <taxon>Bacillati</taxon>
        <taxon>Actinomycetota</taxon>
        <taxon>Coriobacteriia</taxon>
        <taxon>Eggerthellales</taxon>
        <taxon>Eggerthellaceae</taxon>
        <taxon>Adlercreutzia</taxon>
    </lineage>
</organism>
<dbReference type="SUPFAM" id="SSF56672">
    <property type="entry name" value="DNA/RNA polymerases"/>
    <property type="match status" value="1"/>
</dbReference>
<evidence type="ECO:0000256" key="4">
    <source>
        <dbReference type="ARBA" id="ARBA00022723"/>
    </source>
</evidence>
<evidence type="ECO:0000256" key="3">
    <source>
        <dbReference type="ARBA" id="ARBA00022695"/>
    </source>
</evidence>
<sequence>MTKTSISALIQSDLGLETGYIESLAERASALYSRIKLKGRRIDAPSPELKLVQCWSSDFLHSADGDLPSFVAAYEPSCSVIRNASMHADHAHIARLDISDFFHSCKHAMVETVFRGIRFQPLPDGEWLKLEEADVTLLARLSCYKGALSVGSPCSPALANRIMLPFDRDIEANIPSSCRYSRYSDDMVFSSNCWIDIAALESTVDEILSTSGFRLNRRKTRCSGKGDRRRVTGVFVTPEGELSIGSKRKHEIKRLLYDYLTKGQGDADVILGLIQFAIQVEPKWASVLLAKYAKYGEARQYGVIGALRNASE</sequence>
<keyword evidence="5" id="KW-0460">Magnesium</keyword>
<accession>A0A3N0APU0</accession>
<evidence type="ECO:0000256" key="7">
    <source>
        <dbReference type="ARBA" id="ARBA00023118"/>
    </source>
</evidence>
<dbReference type="PANTHER" id="PTHR34047">
    <property type="entry name" value="NUCLEAR INTRON MATURASE 1, MITOCHONDRIAL-RELATED"/>
    <property type="match status" value="1"/>
</dbReference>
<dbReference type="RefSeq" id="WP_117283546.1">
    <property type="nucleotide sequence ID" value="NZ_JAMTCE010000024.1"/>
</dbReference>
<protein>
    <recommendedName>
        <fullName evidence="1">RNA-directed DNA polymerase</fullName>
        <ecNumber evidence="1">2.7.7.49</ecNumber>
    </recommendedName>
</protein>
<dbReference type="EMBL" id="QICA01000018">
    <property type="protein sequence ID" value="RNL36871.1"/>
    <property type="molecule type" value="Genomic_DNA"/>
</dbReference>
<dbReference type="GO" id="GO:0046872">
    <property type="term" value="F:metal ion binding"/>
    <property type="evidence" value="ECO:0007669"/>
    <property type="project" value="UniProtKB-KW"/>
</dbReference>
<dbReference type="Pfam" id="PF00078">
    <property type="entry name" value="RVT_1"/>
    <property type="match status" value="1"/>
</dbReference>
<evidence type="ECO:0000259" key="10">
    <source>
        <dbReference type="PROSITE" id="PS50878"/>
    </source>
</evidence>
<keyword evidence="6" id="KW-0695">RNA-directed DNA polymerase</keyword>
<comment type="similarity">
    <text evidence="8">Belongs to the bacterial reverse transcriptase family.</text>
</comment>
<dbReference type="InterPro" id="IPR000123">
    <property type="entry name" value="Reverse_transcriptase_msDNA"/>
</dbReference>
<dbReference type="PANTHER" id="PTHR34047:SF7">
    <property type="entry name" value="RNA-DIRECTED DNA POLYMERASE"/>
    <property type="match status" value="1"/>
</dbReference>
<dbReference type="GO" id="GO:0003723">
    <property type="term" value="F:RNA binding"/>
    <property type="evidence" value="ECO:0007669"/>
    <property type="project" value="InterPro"/>
</dbReference>